<feature type="domain" description="RCK N-terminal" evidence="5">
    <location>
        <begin position="1"/>
        <end position="118"/>
    </location>
</feature>
<dbReference type="PROSITE" id="PS51201">
    <property type="entry name" value="RCK_N"/>
    <property type="match status" value="1"/>
</dbReference>
<feature type="domain" description="RCK C-terminal" evidence="6">
    <location>
        <begin position="142"/>
        <end position="222"/>
    </location>
</feature>
<dbReference type="PANTHER" id="PTHR43833:SF8">
    <property type="entry name" value="TRK SYSTEM POTASSIUM UPTAKE PROTEIN TRKA"/>
    <property type="match status" value="1"/>
</dbReference>
<dbReference type="InterPro" id="IPR036291">
    <property type="entry name" value="NAD(P)-bd_dom_sf"/>
</dbReference>
<evidence type="ECO:0000256" key="1">
    <source>
        <dbReference type="ARBA" id="ARBA00017378"/>
    </source>
</evidence>
<evidence type="ECO:0000259" key="5">
    <source>
        <dbReference type="PROSITE" id="PS51201"/>
    </source>
</evidence>
<dbReference type="Proteomes" id="UP000240542">
    <property type="component" value="Unassembled WGS sequence"/>
</dbReference>
<dbReference type="PRINTS" id="PR00335">
    <property type="entry name" value="KUPTAKETRKA"/>
</dbReference>
<comment type="caution">
    <text evidence="7">The sequence shown here is derived from an EMBL/GenBank/DDBJ whole genome shotgun (WGS) entry which is preliminary data.</text>
</comment>
<dbReference type="EMBL" id="PYGA01000039">
    <property type="protein sequence ID" value="PSK84191.1"/>
    <property type="molecule type" value="Genomic_DNA"/>
</dbReference>
<organism evidence="7 8">
    <name type="scientific">Murinocardiopsis flavida</name>
    <dbReference type="NCBI Taxonomy" id="645275"/>
    <lineage>
        <taxon>Bacteria</taxon>
        <taxon>Bacillati</taxon>
        <taxon>Actinomycetota</taxon>
        <taxon>Actinomycetes</taxon>
        <taxon>Streptosporangiales</taxon>
        <taxon>Nocardiopsidaceae</taxon>
        <taxon>Murinocardiopsis</taxon>
    </lineage>
</organism>
<dbReference type="InterPro" id="IPR006036">
    <property type="entry name" value="K_uptake_TrkA"/>
</dbReference>
<keyword evidence="3" id="KW-0630">Potassium</keyword>
<dbReference type="InterPro" id="IPR003148">
    <property type="entry name" value="RCK_N"/>
</dbReference>
<proteinExistence type="predicted"/>
<name>A0A2P8CGT6_9ACTN</name>
<dbReference type="OrthoDB" id="3208998at2"/>
<dbReference type="GO" id="GO:0015079">
    <property type="term" value="F:potassium ion transmembrane transporter activity"/>
    <property type="evidence" value="ECO:0007669"/>
    <property type="project" value="InterPro"/>
</dbReference>
<protein>
    <recommendedName>
        <fullName evidence="1">Trk system potassium uptake protein TrkA</fullName>
    </recommendedName>
</protein>
<keyword evidence="8" id="KW-1185">Reference proteome</keyword>
<sequence length="230" mass="24702">MHIVILGCGRVGARLAHMVEDLGHTVAVIDRDPEAFRRLRSSTAKSAVEGTGHDRDALLHAGISNADAFAAVSSGDNSNIIAARVAREDFGVRQVVARIYDPRRAEVYQRLGIPTVGTVRWTADTIWRRLFPADEGGEPTGAPEWRDAAGSPVLVGTAVHDNWAGTSVDRIETELNVRVGFLTRDGHNVLARGAEPLREDDVLHLLAHDADAAAAIARLHSGATESEEDA</sequence>
<keyword evidence="2" id="KW-0406">Ion transport</keyword>
<reference evidence="7 8" key="1">
    <citation type="submission" date="2018-03" db="EMBL/GenBank/DDBJ databases">
        <title>Genomic Encyclopedia of Archaeal and Bacterial Type Strains, Phase II (KMG-II): from individual species to whole genera.</title>
        <authorList>
            <person name="Goeker M."/>
        </authorList>
    </citation>
    <scope>NUCLEOTIDE SEQUENCE [LARGE SCALE GENOMIC DNA]</scope>
    <source>
        <strain evidence="7 8">DSM 45312</strain>
    </source>
</reference>
<keyword evidence="2" id="KW-0633">Potassium transport</keyword>
<dbReference type="GO" id="GO:0005886">
    <property type="term" value="C:plasma membrane"/>
    <property type="evidence" value="ECO:0007669"/>
    <property type="project" value="InterPro"/>
</dbReference>
<evidence type="ECO:0000256" key="3">
    <source>
        <dbReference type="ARBA" id="ARBA00022958"/>
    </source>
</evidence>
<evidence type="ECO:0000256" key="2">
    <source>
        <dbReference type="ARBA" id="ARBA00022538"/>
    </source>
</evidence>
<dbReference type="InterPro" id="IPR050721">
    <property type="entry name" value="Trk_Ktr_HKT_K-transport"/>
</dbReference>
<evidence type="ECO:0000313" key="7">
    <source>
        <dbReference type="EMBL" id="PSK84191.1"/>
    </source>
</evidence>
<dbReference type="SUPFAM" id="SSF51735">
    <property type="entry name" value="NAD(P)-binding Rossmann-fold domains"/>
    <property type="match status" value="1"/>
</dbReference>
<dbReference type="PANTHER" id="PTHR43833">
    <property type="entry name" value="POTASSIUM CHANNEL PROTEIN 2-RELATED-RELATED"/>
    <property type="match status" value="1"/>
</dbReference>
<gene>
    <name evidence="7" type="ORF">CLV63_13910</name>
</gene>
<evidence type="ECO:0000256" key="4">
    <source>
        <dbReference type="ARBA" id="ARBA00023027"/>
    </source>
</evidence>
<dbReference type="Gene3D" id="3.40.50.720">
    <property type="entry name" value="NAD(P)-binding Rossmann-like Domain"/>
    <property type="match status" value="1"/>
</dbReference>
<keyword evidence="4" id="KW-0520">NAD</keyword>
<dbReference type="Pfam" id="PF02254">
    <property type="entry name" value="TrkA_N"/>
    <property type="match status" value="1"/>
</dbReference>
<evidence type="ECO:0000313" key="8">
    <source>
        <dbReference type="Proteomes" id="UP000240542"/>
    </source>
</evidence>
<dbReference type="InterPro" id="IPR006037">
    <property type="entry name" value="RCK_C"/>
</dbReference>
<dbReference type="PROSITE" id="PS51202">
    <property type="entry name" value="RCK_C"/>
    <property type="match status" value="1"/>
</dbReference>
<dbReference type="AlphaFoldDB" id="A0A2P8CGT6"/>
<evidence type="ECO:0000259" key="6">
    <source>
        <dbReference type="PROSITE" id="PS51202"/>
    </source>
</evidence>
<keyword evidence="2" id="KW-0813">Transport</keyword>
<dbReference type="RefSeq" id="WP_106586923.1">
    <property type="nucleotide sequence ID" value="NZ_PYGA01000039.1"/>
</dbReference>
<accession>A0A2P8CGT6</accession>